<name>A0A7U4DQ27_DESPD</name>
<dbReference type="KEGG" id="dpr:Despr_2458"/>
<accession>A0A7U4DQ27</accession>
<dbReference type="InterPro" id="IPR021505">
    <property type="entry name" value="Phage_B3_Orf6"/>
</dbReference>
<sequence length="261" mass="28998">MDWISLLRRAVQIEGSQASVAGKLGYSPAAISQVLNNNYSGSLEAISEKVLTVYGGKTMQAIPDGYMRNAVGHLVPIESIKEIDLARDEFVKEVVHKAKDLAATVTTFKKQLATDLEAFLDLSAEKYGVTLGGVKGNINLVSFDGRYKVLRDVSERLDFDERLQAAKALIDECLREWTKDSGSEVRTLIEAAFQVDKKGKINTKRILGLRKLDIKHPTWIKAMEAIGDAITVTGSCTYYRVYERDEKGEYRQVNLDFSGIA</sequence>
<gene>
    <name evidence="1" type="ordered locus">Despr_2458</name>
</gene>
<dbReference type="Pfam" id="PF11363">
    <property type="entry name" value="DUF3164"/>
    <property type="match status" value="1"/>
</dbReference>
<evidence type="ECO:0000313" key="2">
    <source>
        <dbReference type="Proteomes" id="UP000006365"/>
    </source>
</evidence>
<dbReference type="Gene3D" id="1.10.260.40">
    <property type="entry name" value="lambda repressor-like DNA-binding domains"/>
    <property type="match status" value="1"/>
</dbReference>
<organism evidence="1 2">
    <name type="scientific">Desulfobulbus propionicus (strain ATCC 33891 / DSM 2032 / VKM B-1956 / 1pr3)</name>
    <dbReference type="NCBI Taxonomy" id="577650"/>
    <lineage>
        <taxon>Bacteria</taxon>
        <taxon>Pseudomonadati</taxon>
        <taxon>Thermodesulfobacteriota</taxon>
        <taxon>Desulfobulbia</taxon>
        <taxon>Desulfobulbales</taxon>
        <taxon>Desulfobulbaceae</taxon>
        <taxon>Desulfobulbus</taxon>
    </lineage>
</organism>
<dbReference type="GO" id="GO:0003677">
    <property type="term" value="F:DNA binding"/>
    <property type="evidence" value="ECO:0007669"/>
    <property type="project" value="InterPro"/>
</dbReference>
<keyword evidence="2" id="KW-1185">Reference proteome</keyword>
<reference evidence="1 2" key="1">
    <citation type="journal article" date="2011" name="Stand. Genomic Sci.">
        <title>Complete genome sequence of Desulfobulbus propionicus type strain (1pr3).</title>
        <authorList>
            <person name="Pagani I."/>
            <person name="Lapidus A."/>
            <person name="Nolan M."/>
            <person name="Lucas S."/>
            <person name="Hammon N."/>
            <person name="Deshpande S."/>
            <person name="Cheng J.F."/>
            <person name="Chertkov O."/>
            <person name="Davenport K."/>
            <person name="Tapia R."/>
            <person name="Han C."/>
            <person name="Goodwin L."/>
            <person name="Pitluck S."/>
            <person name="Liolios K."/>
            <person name="Mavromatis K."/>
            <person name="Ivanova N."/>
            <person name="Mikhailova N."/>
            <person name="Pati A."/>
            <person name="Chen A."/>
            <person name="Palaniappan K."/>
            <person name="Land M."/>
            <person name="Hauser L."/>
            <person name="Chang Y.J."/>
            <person name="Jeffries C.D."/>
            <person name="Detter J.C."/>
            <person name="Brambilla E."/>
            <person name="Kannan K.P."/>
            <person name="Djao O.D."/>
            <person name="Rohde M."/>
            <person name="Pukall R."/>
            <person name="Spring S."/>
            <person name="Goker M."/>
            <person name="Sikorski J."/>
            <person name="Woyke T."/>
            <person name="Bristow J."/>
            <person name="Eisen J.A."/>
            <person name="Markowitz V."/>
            <person name="Hugenholtz P."/>
            <person name="Kyrpides N.C."/>
            <person name="Klenk H.P."/>
        </authorList>
    </citation>
    <scope>NUCLEOTIDE SEQUENCE [LARGE SCALE GENOMIC DNA]</scope>
    <source>
        <strain evidence="2">ATCC 33891 / DSM 2032 / 1pr3</strain>
    </source>
</reference>
<proteinExistence type="predicted"/>
<dbReference type="InterPro" id="IPR010982">
    <property type="entry name" value="Lambda_DNA-bd_dom_sf"/>
</dbReference>
<protein>
    <recommendedName>
        <fullName evidence="3">Sulfate transporter</fullName>
    </recommendedName>
</protein>
<dbReference type="AlphaFoldDB" id="A0A7U4DQ27"/>
<evidence type="ECO:0000313" key="1">
    <source>
        <dbReference type="EMBL" id="ADW18597.1"/>
    </source>
</evidence>
<dbReference type="EMBL" id="CP002364">
    <property type="protein sequence ID" value="ADW18597.1"/>
    <property type="molecule type" value="Genomic_DNA"/>
</dbReference>
<dbReference type="Proteomes" id="UP000006365">
    <property type="component" value="Chromosome"/>
</dbReference>
<evidence type="ECO:0008006" key="3">
    <source>
        <dbReference type="Google" id="ProtNLM"/>
    </source>
</evidence>
<dbReference type="RefSeq" id="WP_015725123.1">
    <property type="nucleotide sequence ID" value="NC_014972.1"/>
</dbReference>